<dbReference type="AlphaFoldDB" id="A0A1J4TAA2"/>
<gene>
    <name evidence="10" type="ORF">AUJ35_02690</name>
</gene>
<dbReference type="PANTHER" id="PTHR30012:SF0">
    <property type="entry name" value="TYPE II SECRETION SYSTEM PROTEIN F-RELATED"/>
    <property type="match status" value="1"/>
</dbReference>
<feature type="transmembrane region" description="Helical" evidence="8">
    <location>
        <begin position="222"/>
        <end position="241"/>
    </location>
</feature>
<evidence type="ECO:0000256" key="3">
    <source>
        <dbReference type="ARBA" id="ARBA00022475"/>
    </source>
</evidence>
<keyword evidence="6 8" id="KW-1133">Transmembrane helix</keyword>
<evidence type="ECO:0000256" key="8">
    <source>
        <dbReference type="SAM" id="Phobius"/>
    </source>
</evidence>
<evidence type="ECO:0000256" key="2">
    <source>
        <dbReference type="ARBA" id="ARBA00005745"/>
    </source>
</evidence>
<comment type="similarity">
    <text evidence="2">Belongs to the GSP F family.</text>
</comment>
<organism evidence="10 11">
    <name type="scientific">Candidatus Falkowbacteria bacterium CG1_02_41_21</name>
    <dbReference type="NCBI Taxonomy" id="1805147"/>
    <lineage>
        <taxon>Bacteria</taxon>
        <taxon>Candidatus Falkowiibacteriota</taxon>
    </lineage>
</organism>
<keyword evidence="3" id="KW-1003">Cell membrane</keyword>
<keyword evidence="5 8" id="KW-0812">Transmembrane</keyword>
<feature type="domain" description="Type II secretion system protein GspF" evidence="9">
    <location>
        <begin position="272"/>
        <end position="394"/>
    </location>
</feature>
<feature type="transmembrane region" description="Helical" evidence="8">
    <location>
        <begin position="375"/>
        <end position="396"/>
    </location>
</feature>
<evidence type="ECO:0000256" key="1">
    <source>
        <dbReference type="ARBA" id="ARBA00004429"/>
    </source>
</evidence>
<feature type="transmembrane region" description="Helical" evidence="8">
    <location>
        <begin position="169"/>
        <end position="191"/>
    </location>
</feature>
<dbReference type="PANTHER" id="PTHR30012">
    <property type="entry name" value="GENERAL SECRETION PATHWAY PROTEIN"/>
    <property type="match status" value="1"/>
</dbReference>
<sequence length="402" mass="44807">MPIYRYKAVNPAGKNVRGQVISYNDEAAERRLTSLGLEIVWIIDISNDIINHFLLWLQRVKSRDLVVFSRQFSLLISSNVGVVEALVTVQDQTENLKMKTILAEVTYEVDSGTLLSDALHKRGGKVFSAFFINVIHAGETSGKLDEVLNYLADEMEKDYDLTSKFKSAMIYPTIVLVGLVGVGFIMMLFVMPQLTAILQETGAELPVATKIVIWAVDFLNKYIVGIIIFVVLFFVGFRLFIKSSFGRLKIDYFKLHIPVIGKLFSLVYLIRFCRAFSTLLRGGVSLTRSLEISGDIVRNKIYQNLITRTIEQINEGSSVSSVFITSHEIPKMIPQMMAIGEKTGNLDTVLEKISVFYGRELAAKLGNLGVIIEPLIMIILAVGVGIMAAAIILPMYNVATSF</sequence>
<reference evidence="10 11" key="1">
    <citation type="journal article" date="2016" name="Environ. Microbiol.">
        <title>Genomic resolution of a cold subsurface aquifer community provides metabolic insights for novel microbes adapted to high CO concentrations.</title>
        <authorList>
            <person name="Probst A.J."/>
            <person name="Castelle C.J."/>
            <person name="Singh A."/>
            <person name="Brown C.T."/>
            <person name="Anantharaman K."/>
            <person name="Sharon I."/>
            <person name="Hug L.A."/>
            <person name="Burstein D."/>
            <person name="Emerson J.B."/>
            <person name="Thomas B.C."/>
            <person name="Banfield J.F."/>
        </authorList>
    </citation>
    <scope>NUCLEOTIDE SEQUENCE [LARGE SCALE GENOMIC DNA]</scope>
    <source>
        <strain evidence="10">CG1_02_41_21</strain>
    </source>
</reference>
<comment type="caution">
    <text evidence="10">The sequence shown here is derived from an EMBL/GenBank/DDBJ whole genome shotgun (WGS) entry which is preliminary data.</text>
</comment>
<name>A0A1J4TAA2_9BACT</name>
<dbReference type="InterPro" id="IPR003004">
    <property type="entry name" value="GspF/PilC"/>
</dbReference>
<evidence type="ECO:0000313" key="10">
    <source>
        <dbReference type="EMBL" id="OIO07151.1"/>
    </source>
</evidence>
<dbReference type="PRINTS" id="PR00812">
    <property type="entry name" value="BCTERIALGSPF"/>
</dbReference>
<evidence type="ECO:0000256" key="6">
    <source>
        <dbReference type="ARBA" id="ARBA00022989"/>
    </source>
</evidence>
<comment type="subcellular location">
    <subcellularLocation>
        <location evidence="1">Cell inner membrane</location>
        <topology evidence="1">Multi-pass membrane protein</topology>
    </subcellularLocation>
</comment>
<evidence type="ECO:0000256" key="4">
    <source>
        <dbReference type="ARBA" id="ARBA00022519"/>
    </source>
</evidence>
<feature type="domain" description="Type II secretion system protein GspF" evidence="9">
    <location>
        <begin position="68"/>
        <end position="192"/>
    </location>
</feature>
<accession>A0A1J4TAA2</accession>
<evidence type="ECO:0000256" key="7">
    <source>
        <dbReference type="ARBA" id="ARBA00023136"/>
    </source>
</evidence>
<proteinExistence type="inferred from homology"/>
<dbReference type="FunFam" id="1.20.81.30:FF:000001">
    <property type="entry name" value="Type II secretion system protein F"/>
    <property type="match status" value="1"/>
</dbReference>
<dbReference type="Gene3D" id="1.20.81.30">
    <property type="entry name" value="Type II secretion system (T2SS), domain F"/>
    <property type="match status" value="2"/>
</dbReference>
<dbReference type="GO" id="GO:0005886">
    <property type="term" value="C:plasma membrane"/>
    <property type="evidence" value="ECO:0007669"/>
    <property type="project" value="UniProtKB-SubCell"/>
</dbReference>
<dbReference type="Pfam" id="PF00482">
    <property type="entry name" value="T2SSF"/>
    <property type="match status" value="2"/>
</dbReference>
<evidence type="ECO:0000259" key="9">
    <source>
        <dbReference type="Pfam" id="PF00482"/>
    </source>
</evidence>
<keyword evidence="4" id="KW-0997">Cell inner membrane</keyword>
<protein>
    <recommendedName>
        <fullName evidence="9">Type II secretion system protein GspF domain-containing protein</fullName>
    </recommendedName>
</protein>
<evidence type="ECO:0000256" key="5">
    <source>
        <dbReference type="ARBA" id="ARBA00022692"/>
    </source>
</evidence>
<evidence type="ECO:0000313" key="11">
    <source>
        <dbReference type="Proteomes" id="UP000182860"/>
    </source>
</evidence>
<dbReference type="EMBL" id="MNUV01000049">
    <property type="protein sequence ID" value="OIO07151.1"/>
    <property type="molecule type" value="Genomic_DNA"/>
</dbReference>
<dbReference type="InterPro" id="IPR042094">
    <property type="entry name" value="T2SS_GspF_sf"/>
</dbReference>
<dbReference type="InterPro" id="IPR018076">
    <property type="entry name" value="T2SS_GspF_dom"/>
</dbReference>
<dbReference type="Proteomes" id="UP000182860">
    <property type="component" value="Unassembled WGS sequence"/>
</dbReference>
<keyword evidence="7 8" id="KW-0472">Membrane</keyword>